<evidence type="ECO:0000256" key="1">
    <source>
        <dbReference type="SAM" id="MobiDB-lite"/>
    </source>
</evidence>
<evidence type="ECO:0000313" key="3">
    <source>
        <dbReference type="Proteomes" id="UP000289856"/>
    </source>
</evidence>
<dbReference type="Gene3D" id="2.40.50.100">
    <property type="match status" value="1"/>
</dbReference>
<dbReference type="OrthoDB" id="2549748at2"/>
<dbReference type="Gene3D" id="2.40.420.20">
    <property type="match status" value="1"/>
</dbReference>
<protein>
    <submittedName>
        <fullName evidence="2">Hemolysin D</fullName>
    </submittedName>
</protein>
<dbReference type="EMBL" id="AP019400">
    <property type="protein sequence ID" value="BBI32641.1"/>
    <property type="molecule type" value="Genomic_DNA"/>
</dbReference>
<proteinExistence type="predicted"/>
<dbReference type="RefSeq" id="WP_130607328.1">
    <property type="nucleotide sequence ID" value="NZ_AP019400.1"/>
</dbReference>
<dbReference type="KEGG" id="cohn:KCTCHS21_20400"/>
<gene>
    <name evidence="2" type="ORF">KCTCHS21_20400</name>
</gene>
<sequence length="382" mass="42006">MTQRRQRMAGLALVAFLLVLAGLTLFSQTLQTALLPKVATAKPEDKKLTHRIEGSGMITPRKQIEINSDSGWKVEKVHVRNDDQVKKGQVLVTFDGTEAQQQLLDAEDELKKRNLTRELLQEQFMAAQRAEDAEMIRKAKRDLELDRLDRDIAMRRIETLRKNLTQKRTLIAPVNGKVANLQAEEGMGLPPGQSVLTLVETGEGFHFTFTVDKESADLIRKNEKVTVNVDDEDKPRQIEGTVTDIKAASPGSSGGGAINKPDINSGNSDGGSKAQKTIVVDLSGDGLQGGESASVNLEKPFKDKGLVISKKWLKKDGSGSYVFVVRENRSSLGNKYTVQKAYVKIGNGNDEEIIVLGGVYLEEAIVTESSEPLQEGNRVRLN</sequence>
<accession>A0A3T1D3L8</accession>
<dbReference type="Gene3D" id="2.40.30.170">
    <property type="match status" value="1"/>
</dbReference>
<evidence type="ECO:0000313" key="2">
    <source>
        <dbReference type="EMBL" id="BBI32641.1"/>
    </source>
</evidence>
<dbReference type="Gene3D" id="1.10.287.470">
    <property type="entry name" value="Helix hairpin bin"/>
    <property type="match status" value="1"/>
</dbReference>
<dbReference type="SUPFAM" id="SSF111369">
    <property type="entry name" value="HlyD-like secretion proteins"/>
    <property type="match status" value="1"/>
</dbReference>
<dbReference type="GO" id="GO:0015562">
    <property type="term" value="F:efflux transmembrane transporter activity"/>
    <property type="evidence" value="ECO:0007669"/>
    <property type="project" value="TreeGrafter"/>
</dbReference>
<dbReference type="PANTHER" id="PTHR30469">
    <property type="entry name" value="MULTIDRUG RESISTANCE PROTEIN MDTA"/>
    <property type="match status" value="1"/>
</dbReference>
<organism evidence="2 3">
    <name type="scientific">Cohnella abietis</name>
    <dbReference type="NCBI Taxonomy" id="2507935"/>
    <lineage>
        <taxon>Bacteria</taxon>
        <taxon>Bacillati</taxon>
        <taxon>Bacillota</taxon>
        <taxon>Bacilli</taxon>
        <taxon>Bacillales</taxon>
        <taxon>Paenibacillaceae</taxon>
        <taxon>Cohnella</taxon>
    </lineage>
</organism>
<reference evidence="2 3" key="1">
    <citation type="submission" date="2019-01" db="EMBL/GenBank/DDBJ databases">
        <title>Complete genome sequence of Cohnella hallensis HS21 isolated from Korean fir (Abies koreana) rhizospheric soil.</title>
        <authorList>
            <person name="Jiang L."/>
            <person name="Kang S.W."/>
            <person name="Kim S."/>
            <person name="Jung J."/>
            <person name="Kim C.Y."/>
            <person name="Kim D.H."/>
            <person name="Kim S.W."/>
            <person name="Lee J."/>
        </authorList>
    </citation>
    <scope>NUCLEOTIDE SEQUENCE [LARGE SCALE GENOMIC DNA]</scope>
    <source>
        <strain evidence="2 3">HS21</strain>
    </source>
</reference>
<feature type="region of interest" description="Disordered" evidence="1">
    <location>
        <begin position="245"/>
        <end position="272"/>
    </location>
</feature>
<dbReference type="AlphaFoldDB" id="A0A3T1D3L8"/>
<dbReference type="GO" id="GO:1990281">
    <property type="term" value="C:efflux pump complex"/>
    <property type="evidence" value="ECO:0007669"/>
    <property type="project" value="TreeGrafter"/>
</dbReference>
<keyword evidence="3" id="KW-1185">Reference proteome</keyword>
<dbReference type="Proteomes" id="UP000289856">
    <property type="component" value="Chromosome"/>
</dbReference>
<dbReference type="PANTHER" id="PTHR30469:SF15">
    <property type="entry name" value="HLYD FAMILY OF SECRETION PROTEINS"/>
    <property type="match status" value="1"/>
</dbReference>
<name>A0A3T1D3L8_9BACL</name>